<keyword evidence="2" id="KW-1185">Reference proteome</keyword>
<keyword evidence="1" id="KW-0808">Transferase</keyword>
<dbReference type="InterPro" id="IPR029063">
    <property type="entry name" value="SAM-dependent_MTases_sf"/>
</dbReference>
<sequence>MWAMTQKFLASTYNLETPEETRDHYDKWAGSYDAEVDENGYVTPGRVAEALRAEVSDLNKPILDYGCGTGLSGLALRKVGFTTIDGMDPSSDMLDGARAKGAYRHLTGFDILDPAPVSAGSYDIITAIGVIGAGAAPPETFDLLMNALPSGGLLAFSFNDHALADPAFEGRLNDWLDMGAARLLSKEYGDHLPGMNMKSNVYIVEKA</sequence>
<proteinExistence type="predicted"/>
<dbReference type="GO" id="GO:0008168">
    <property type="term" value="F:methyltransferase activity"/>
    <property type="evidence" value="ECO:0007669"/>
    <property type="project" value="UniProtKB-KW"/>
</dbReference>
<gene>
    <name evidence="1" type="ORF">TRL7639_01855</name>
</gene>
<dbReference type="PANTHER" id="PTHR43861">
    <property type="entry name" value="TRANS-ACONITATE 2-METHYLTRANSFERASE-RELATED"/>
    <property type="match status" value="1"/>
</dbReference>
<reference evidence="1 2" key="1">
    <citation type="submission" date="2017-03" db="EMBL/GenBank/DDBJ databases">
        <authorList>
            <person name="Afonso C.L."/>
            <person name="Miller P.J."/>
            <person name="Scott M.A."/>
            <person name="Spackman E."/>
            <person name="Goraichik I."/>
            <person name="Dimitrov K.M."/>
            <person name="Suarez D.L."/>
            <person name="Swayne D.E."/>
        </authorList>
    </citation>
    <scope>NUCLEOTIDE SEQUENCE [LARGE SCALE GENOMIC DNA]</scope>
    <source>
        <strain evidence="1 2">CECT 7639</strain>
    </source>
</reference>
<accession>A0A1Y5SF03</accession>
<name>A0A1Y5SF03_9RHOB</name>
<keyword evidence="1" id="KW-0489">Methyltransferase</keyword>
<dbReference type="Gene3D" id="3.40.50.150">
    <property type="entry name" value="Vaccinia Virus protein VP39"/>
    <property type="match status" value="1"/>
</dbReference>
<dbReference type="EMBL" id="FWFO01000001">
    <property type="protein sequence ID" value="SLN37620.1"/>
    <property type="molecule type" value="Genomic_DNA"/>
</dbReference>
<dbReference type="CDD" id="cd02440">
    <property type="entry name" value="AdoMet_MTases"/>
    <property type="match status" value="1"/>
</dbReference>
<dbReference type="GO" id="GO:0032259">
    <property type="term" value="P:methylation"/>
    <property type="evidence" value="ECO:0007669"/>
    <property type="project" value="UniProtKB-KW"/>
</dbReference>
<dbReference type="SUPFAM" id="SSF53335">
    <property type="entry name" value="S-adenosyl-L-methionine-dependent methyltransferases"/>
    <property type="match status" value="1"/>
</dbReference>
<protein>
    <submittedName>
        <fullName evidence="1">Trans-aconitate 2-methyltransferase</fullName>
    </submittedName>
</protein>
<dbReference type="Pfam" id="PF13489">
    <property type="entry name" value="Methyltransf_23"/>
    <property type="match status" value="1"/>
</dbReference>
<evidence type="ECO:0000313" key="1">
    <source>
        <dbReference type="EMBL" id="SLN37620.1"/>
    </source>
</evidence>
<evidence type="ECO:0000313" key="2">
    <source>
        <dbReference type="Proteomes" id="UP000193077"/>
    </source>
</evidence>
<organism evidence="1 2">
    <name type="scientific">Falsiruegeria litorea R37</name>
    <dbReference type="NCBI Taxonomy" id="1200284"/>
    <lineage>
        <taxon>Bacteria</taxon>
        <taxon>Pseudomonadati</taxon>
        <taxon>Pseudomonadota</taxon>
        <taxon>Alphaproteobacteria</taxon>
        <taxon>Rhodobacterales</taxon>
        <taxon>Roseobacteraceae</taxon>
        <taxon>Falsiruegeria</taxon>
    </lineage>
</organism>
<dbReference type="Proteomes" id="UP000193077">
    <property type="component" value="Unassembled WGS sequence"/>
</dbReference>
<dbReference type="AlphaFoldDB" id="A0A1Y5SF03"/>